<dbReference type="AlphaFoldDB" id="A0A0E9QP53"/>
<sequence>MSTHYMHCTDWTGVRSQRATHKHNSHFSNIAGKQITYSKWIKNFPPSSKHFNATRHCVEV</sequence>
<accession>A0A0E9QP53</accession>
<protein>
    <submittedName>
        <fullName evidence="1">Uncharacterized protein</fullName>
    </submittedName>
</protein>
<name>A0A0E9QP53_ANGAN</name>
<reference evidence="1" key="2">
    <citation type="journal article" date="2015" name="Fish Shellfish Immunol.">
        <title>Early steps in the European eel (Anguilla anguilla)-Vibrio vulnificus interaction in the gills: Role of the RtxA13 toxin.</title>
        <authorList>
            <person name="Callol A."/>
            <person name="Pajuelo D."/>
            <person name="Ebbesson L."/>
            <person name="Teles M."/>
            <person name="MacKenzie S."/>
            <person name="Amaro C."/>
        </authorList>
    </citation>
    <scope>NUCLEOTIDE SEQUENCE</scope>
</reference>
<evidence type="ECO:0000313" key="1">
    <source>
        <dbReference type="EMBL" id="JAH18055.1"/>
    </source>
</evidence>
<organism evidence="1">
    <name type="scientific">Anguilla anguilla</name>
    <name type="common">European freshwater eel</name>
    <name type="synonym">Muraena anguilla</name>
    <dbReference type="NCBI Taxonomy" id="7936"/>
    <lineage>
        <taxon>Eukaryota</taxon>
        <taxon>Metazoa</taxon>
        <taxon>Chordata</taxon>
        <taxon>Craniata</taxon>
        <taxon>Vertebrata</taxon>
        <taxon>Euteleostomi</taxon>
        <taxon>Actinopterygii</taxon>
        <taxon>Neopterygii</taxon>
        <taxon>Teleostei</taxon>
        <taxon>Anguilliformes</taxon>
        <taxon>Anguillidae</taxon>
        <taxon>Anguilla</taxon>
    </lineage>
</organism>
<proteinExistence type="predicted"/>
<dbReference type="EMBL" id="GBXM01090522">
    <property type="protein sequence ID" value="JAH18055.1"/>
    <property type="molecule type" value="Transcribed_RNA"/>
</dbReference>
<reference evidence="1" key="1">
    <citation type="submission" date="2014-11" db="EMBL/GenBank/DDBJ databases">
        <authorList>
            <person name="Amaro Gonzalez C."/>
        </authorList>
    </citation>
    <scope>NUCLEOTIDE SEQUENCE</scope>
</reference>